<feature type="region of interest" description="Disordered" evidence="1">
    <location>
        <begin position="69"/>
        <end position="160"/>
    </location>
</feature>
<sequence>MPDAIISLSLTYAALALAFVVIAWTYIKEWREPKLNVDIKREKDVYLPESKGTGKEDELPPDIVDLLNARPSAASVDTKTSSGDVSRQSQMTSSSSDESTYRFGRETRRVAGPENMSVRTTSTWSDTVSDRGFLSSEEELDQTSDERLRKTSDTASLPKSETASCCSLRCEIK</sequence>
<reference evidence="3 4" key="1">
    <citation type="submission" date="2024-02" db="EMBL/GenBank/DDBJ databases">
        <title>Chromosome-scale genome assembly of the rough periwinkle Littorina saxatilis.</title>
        <authorList>
            <person name="De Jode A."/>
            <person name="Faria R."/>
            <person name="Formenti G."/>
            <person name="Sims Y."/>
            <person name="Smith T.P."/>
            <person name="Tracey A."/>
            <person name="Wood J.M.D."/>
            <person name="Zagrodzka Z.B."/>
            <person name="Johannesson K."/>
            <person name="Butlin R.K."/>
            <person name="Leder E.H."/>
        </authorList>
    </citation>
    <scope>NUCLEOTIDE SEQUENCE [LARGE SCALE GENOMIC DNA]</scope>
    <source>
        <strain evidence="3">Snail1</strain>
        <tissue evidence="3">Muscle</tissue>
    </source>
</reference>
<dbReference type="Proteomes" id="UP001374579">
    <property type="component" value="Unassembled WGS sequence"/>
</dbReference>
<feature type="compositionally biased region" description="Low complexity" evidence="1">
    <location>
        <begin position="86"/>
        <end position="98"/>
    </location>
</feature>
<keyword evidence="2" id="KW-0472">Membrane</keyword>
<accession>A0AAN9BHV6</accession>
<gene>
    <name evidence="3" type="ORF">V1264_017096</name>
</gene>
<feature type="transmembrane region" description="Helical" evidence="2">
    <location>
        <begin position="6"/>
        <end position="27"/>
    </location>
</feature>
<feature type="compositionally biased region" description="Basic and acidic residues" evidence="1">
    <location>
        <begin position="99"/>
        <end position="111"/>
    </location>
</feature>
<keyword evidence="2" id="KW-0812">Transmembrane</keyword>
<dbReference type="AlphaFoldDB" id="A0AAN9BHV6"/>
<proteinExistence type="predicted"/>
<dbReference type="EMBL" id="JBAMIC010000007">
    <property type="protein sequence ID" value="KAK7105757.1"/>
    <property type="molecule type" value="Genomic_DNA"/>
</dbReference>
<evidence type="ECO:0000256" key="1">
    <source>
        <dbReference type="SAM" id="MobiDB-lite"/>
    </source>
</evidence>
<evidence type="ECO:0000313" key="3">
    <source>
        <dbReference type="EMBL" id="KAK7105757.1"/>
    </source>
</evidence>
<evidence type="ECO:0000313" key="4">
    <source>
        <dbReference type="Proteomes" id="UP001374579"/>
    </source>
</evidence>
<feature type="compositionally biased region" description="Polar residues" evidence="1">
    <location>
        <begin position="117"/>
        <end position="127"/>
    </location>
</feature>
<keyword evidence="4" id="KW-1185">Reference proteome</keyword>
<keyword evidence="2" id="KW-1133">Transmembrane helix</keyword>
<feature type="compositionally biased region" description="Polar residues" evidence="1">
    <location>
        <begin position="75"/>
        <end position="85"/>
    </location>
</feature>
<name>A0AAN9BHV6_9CAEN</name>
<evidence type="ECO:0000256" key="2">
    <source>
        <dbReference type="SAM" id="Phobius"/>
    </source>
</evidence>
<protein>
    <submittedName>
        <fullName evidence="3">Uncharacterized protein</fullName>
    </submittedName>
</protein>
<organism evidence="3 4">
    <name type="scientific">Littorina saxatilis</name>
    <dbReference type="NCBI Taxonomy" id="31220"/>
    <lineage>
        <taxon>Eukaryota</taxon>
        <taxon>Metazoa</taxon>
        <taxon>Spiralia</taxon>
        <taxon>Lophotrochozoa</taxon>
        <taxon>Mollusca</taxon>
        <taxon>Gastropoda</taxon>
        <taxon>Caenogastropoda</taxon>
        <taxon>Littorinimorpha</taxon>
        <taxon>Littorinoidea</taxon>
        <taxon>Littorinidae</taxon>
        <taxon>Littorina</taxon>
    </lineage>
</organism>
<comment type="caution">
    <text evidence="3">The sequence shown here is derived from an EMBL/GenBank/DDBJ whole genome shotgun (WGS) entry which is preliminary data.</text>
</comment>